<accession>A0A849C272</accession>
<proteinExistence type="predicted"/>
<dbReference type="Proteomes" id="UP000586827">
    <property type="component" value="Unassembled WGS sequence"/>
</dbReference>
<sequence length="84" mass="9296">MYFFVTATMTDPEKAAQYRDEETRVQNELRAEGVVISAYLRTDGQGLVGIVQGSDLADVQTHLARLPFVANGLMAFEYAEVVPL</sequence>
<dbReference type="EMBL" id="JABELX010000004">
    <property type="protein sequence ID" value="NNH70425.1"/>
    <property type="molecule type" value="Genomic_DNA"/>
</dbReference>
<organism evidence="1 2">
    <name type="scientific">Nocardia uniformis</name>
    <dbReference type="NCBI Taxonomy" id="53432"/>
    <lineage>
        <taxon>Bacteria</taxon>
        <taxon>Bacillati</taxon>
        <taxon>Actinomycetota</taxon>
        <taxon>Actinomycetes</taxon>
        <taxon>Mycobacteriales</taxon>
        <taxon>Nocardiaceae</taxon>
        <taxon>Nocardia</taxon>
    </lineage>
</organism>
<gene>
    <name evidence="1" type="ORF">HLB23_11225</name>
</gene>
<name>A0A849C272_9NOCA</name>
<comment type="caution">
    <text evidence="1">The sequence shown here is derived from an EMBL/GenBank/DDBJ whole genome shotgun (WGS) entry which is preliminary data.</text>
</comment>
<keyword evidence="2" id="KW-1185">Reference proteome</keyword>
<dbReference type="AlphaFoldDB" id="A0A849C272"/>
<dbReference type="Gene3D" id="3.30.70.1060">
    <property type="entry name" value="Dimeric alpha+beta barrel"/>
    <property type="match status" value="1"/>
</dbReference>
<dbReference type="RefSeq" id="WP_067526742.1">
    <property type="nucleotide sequence ID" value="NZ_JABELX010000004.1"/>
</dbReference>
<evidence type="ECO:0000313" key="1">
    <source>
        <dbReference type="EMBL" id="NNH70425.1"/>
    </source>
</evidence>
<dbReference type="InterPro" id="IPR011008">
    <property type="entry name" value="Dimeric_a/b-barrel"/>
</dbReference>
<evidence type="ECO:0000313" key="2">
    <source>
        <dbReference type="Proteomes" id="UP000586827"/>
    </source>
</evidence>
<protein>
    <submittedName>
        <fullName evidence="1">Uncharacterized protein</fullName>
    </submittedName>
</protein>
<reference evidence="1 2" key="1">
    <citation type="submission" date="2020-05" db="EMBL/GenBank/DDBJ databases">
        <title>MicrobeNet Type strains.</title>
        <authorList>
            <person name="Nicholson A.C."/>
        </authorList>
    </citation>
    <scope>NUCLEOTIDE SEQUENCE [LARGE SCALE GENOMIC DNA]</scope>
    <source>
        <strain evidence="1 2">JCM 3224</strain>
    </source>
</reference>
<dbReference type="SUPFAM" id="SSF54909">
    <property type="entry name" value="Dimeric alpha+beta barrel"/>
    <property type="match status" value="1"/>
</dbReference>